<dbReference type="OrthoDB" id="9789677at2"/>
<evidence type="ECO:0000256" key="2">
    <source>
        <dbReference type="ARBA" id="ARBA00022692"/>
    </source>
</evidence>
<dbReference type="RefSeq" id="WP_073715537.1">
    <property type="nucleotide sequence ID" value="NZ_MQVR01000003.1"/>
</dbReference>
<comment type="caution">
    <text evidence="7">The sequence shown here is derived from an EMBL/GenBank/DDBJ whole genome shotgun (WGS) entry which is preliminary data.</text>
</comment>
<feature type="transmembrane region" description="Helical" evidence="6">
    <location>
        <begin position="277"/>
        <end position="300"/>
    </location>
</feature>
<feature type="transmembrane region" description="Helical" evidence="6">
    <location>
        <begin position="342"/>
        <end position="360"/>
    </location>
</feature>
<evidence type="ECO:0000256" key="5">
    <source>
        <dbReference type="SAM" id="MobiDB-lite"/>
    </source>
</evidence>
<proteinExistence type="predicted"/>
<feature type="transmembrane region" description="Helical" evidence="6">
    <location>
        <begin position="85"/>
        <end position="104"/>
    </location>
</feature>
<dbReference type="GO" id="GO:0012505">
    <property type="term" value="C:endomembrane system"/>
    <property type="evidence" value="ECO:0007669"/>
    <property type="project" value="UniProtKB-SubCell"/>
</dbReference>
<reference evidence="8" key="1">
    <citation type="submission" date="2016-12" db="EMBL/GenBank/DDBJ databases">
        <authorList>
            <person name="Meng X."/>
        </authorList>
    </citation>
    <scope>NUCLEOTIDE SEQUENCE [LARGE SCALE GENOMIC DNA]</scope>
    <source>
        <strain evidence="8">DSM 19116</strain>
    </source>
</reference>
<protein>
    <submittedName>
        <fullName evidence="7">Rubrerythrin family protein</fullName>
    </submittedName>
</protein>
<dbReference type="InterPro" id="IPR039376">
    <property type="entry name" value="Ferritin_CCC1_N"/>
</dbReference>
<dbReference type="InterPro" id="IPR008217">
    <property type="entry name" value="Ccc1_fam"/>
</dbReference>
<name>A0A1Q5Q580_9ACTO</name>
<keyword evidence="4 6" id="KW-0472">Membrane</keyword>
<dbReference type="InterPro" id="IPR009078">
    <property type="entry name" value="Ferritin-like_SF"/>
</dbReference>
<dbReference type="Proteomes" id="UP000185628">
    <property type="component" value="Unassembled WGS sequence"/>
</dbReference>
<dbReference type="STRING" id="208480.SAMN02910418_02398"/>
<keyword evidence="2 6" id="KW-0812">Transmembrane</keyword>
<evidence type="ECO:0000313" key="8">
    <source>
        <dbReference type="Proteomes" id="UP000185628"/>
    </source>
</evidence>
<keyword evidence="8" id="KW-1185">Reference proteome</keyword>
<feature type="region of interest" description="Disordered" evidence="5">
    <location>
        <begin position="1"/>
        <end position="23"/>
    </location>
</feature>
<comment type="subcellular location">
    <subcellularLocation>
        <location evidence="1">Endomembrane system</location>
        <topology evidence="1">Multi-pass membrane protein</topology>
    </subcellularLocation>
</comment>
<gene>
    <name evidence="7" type="ORF">BSZ39_00990</name>
</gene>
<keyword evidence="3 6" id="KW-1133">Transmembrane helix</keyword>
<dbReference type="SUPFAM" id="SSF47240">
    <property type="entry name" value="Ferritin-like"/>
    <property type="match status" value="1"/>
</dbReference>
<dbReference type="Pfam" id="PF01988">
    <property type="entry name" value="VIT1"/>
    <property type="match status" value="1"/>
</dbReference>
<evidence type="ECO:0000256" key="6">
    <source>
        <dbReference type="SAM" id="Phobius"/>
    </source>
</evidence>
<dbReference type="EMBL" id="MQVR01000003">
    <property type="protein sequence ID" value="OKL54987.1"/>
    <property type="molecule type" value="Genomic_DNA"/>
</dbReference>
<dbReference type="PANTHER" id="PTHR31851">
    <property type="entry name" value="FE(2+)/MN(2+) TRANSPORTER PCL1"/>
    <property type="match status" value="1"/>
</dbReference>
<accession>A0A1Q5Q580</accession>
<organism evidence="7 8">
    <name type="scientific">Bowdeniella nasicola</name>
    <dbReference type="NCBI Taxonomy" id="208480"/>
    <lineage>
        <taxon>Bacteria</taxon>
        <taxon>Bacillati</taxon>
        <taxon>Actinomycetota</taxon>
        <taxon>Actinomycetes</taxon>
        <taxon>Actinomycetales</taxon>
        <taxon>Actinomycetaceae</taxon>
        <taxon>Bowdeniella</taxon>
    </lineage>
</organism>
<dbReference type="AlphaFoldDB" id="A0A1Q5Q580"/>
<evidence type="ECO:0000256" key="1">
    <source>
        <dbReference type="ARBA" id="ARBA00004127"/>
    </source>
</evidence>
<evidence type="ECO:0000256" key="4">
    <source>
        <dbReference type="ARBA" id="ARBA00023136"/>
    </source>
</evidence>
<sequence>MTASPSTPHDASRAPEPTPQQIRRWRKALAEERAEARIYRDLARRASGTERAVLTELADAERRHEAHWERLLGEHAGPTRMPVRVAVLGFLARIFGFVFVLALVQRSEERSTYGVDADATDQMAADERIHSEVIRGLAERGRAAMSGSFRAAVFGANDGLVSNLALVLGIGAASVADGTVLFTGIAGLFAGALSMAAGEYVSVKSQVELLAASRPDPRAADAVGALDVNANELALVYRARGMDTAEANAKAERVLSDHAASLDPAEPGGYDGVGSPIMAAASSFIFFASGALLPILPWIFGLSGLPAMIAAALIVGLALLMTGGVVGVLSGSSPLARALRQLAIGYGAALATIILGRLFGANLS</sequence>
<dbReference type="CDD" id="cd01044">
    <property type="entry name" value="Ferritin_CCC1_N"/>
    <property type="match status" value="1"/>
</dbReference>
<evidence type="ECO:0000256" key="3">
    <source>
        <dbReference type="ARBA" id="ARBA00022989"/>
    </source>
</evidence>
<evidence type="ECO:0000313" key="7">
    <source>
        <dbReference type="EMBL" id="OKL54987.1"/>
    </source>
</evidence>
<dbReference type="GO" id="GO:0030026">
    <property type="term" value="P:intracellular manganese ion homeostasis"/>
    <property type="evidence" value="ECO:0007669"/>
    <property type="project" value="InterPro"/>
</dbReference>
<feature type="transmembrane region" description="Helical" evidence="6">
    <location>
        <begin position="306"/>
        <end position="330"/>
    </location>
</feature>
<dbReference type="GO" id="GO:0005384">
    <property type="term" value="F:manganese ion transmembrane transporter activity"/>
    <property type="evidence" value="ECO:0007669"/>
    <property type="project" value="InterPro"/>
</dbReference>